<dbReference type="EMBL" id="PZQS01000012">
    <property type="protein sequence ID" value="PVD20836.1"/>
    <property type="molecule type" value="Genomic_DNA"/>
</dbReference>
<evidence type="ECO:0000256" key="3">
    <source>
        <dbReference type="ARBA" id="ARBA00015794"/>
    </source>
</evidence>
<dbReference type="Proteomes" id="UP000245119">
    <property type="component" value="Linkage Group LG12"/>
</dbReference>
<keyword evidence="7" id="KW-0175">Coiled coil</keyword>
<dbReference type="GO" id="GO:0034504">
    <property type="term" value="P:protein localization to nucleus"/>
    <property type="evidence" value="ECO:0007669"/>
    <property type="project" value="TreeGrafter"/>
</dbReference>
<dbReference type="Pfam" id="PF10523">
    <property type="entry name" value="BEN"/>
    <property type="match status" value="1"/>
</dbReference>
<evidence type="ECO:0000256" key="11">
    <source>
        <dbReference type="ARBA" id="ARBA00023306"/>
    </source>
</evidence>
<feature type="domain" description="BEN" evidence="12">
    <location>
        <begin position="189"/>
        <end position="287"/>
    </location>
</feature>
<evidence type="ECO:0000256" key="7">
    <source>
        <dbReference type="ARBA" id="ARBA00023054"/>
    </source>
</evidence>
<evidence type="ECO:0000313" key="13">
    <source>
        <dbReference type="EMBL" id="PVD20836.1"/>
    </source>
</evidence>
<evidence type="ECO:0000256" key="8">
    <source>
        <dbReference type="ARBA" id="ARBA00023125"/>
    </source>
</evidence>
<evidence type="ECO:0000259" key="12">
    <source>
        <dbReference type="PROSITE" id="PS51457"/>
    </source>
</evidence>
<keyword evidence="4" id="KW-0678">Repressor</keyword>
<evidence type="ECO:0000313" key="14">
    <source>
        <dbReference type="Proteomes" id="UP000245119"/>
    </source>
</evidence>
<sequence>MTTEDVDDLQAHLQHQDTGVVTIQAAPIVAALATQVHVDGTTAIIQDICFDTDGCSEPEAKRMKLDEEFSTEQSIKQILFNINKAICLRLDSMENKLEGFSKRMLAVEEKVEALLNVSRQQSSMISQNTSRRGAVIVGLPQNGTKIEPGGSPGSMSSDGIHSLGPNVTLITLNTEDDFPDGTWLGDENNPEVRVRVHIKPSDLLHIHSNCRTPEKMALTLLDYLFDRGVQADSNLSGMGKHGKKQLDPLMIYGIRCHLIHRFGITENDWHRIKQNIDSKCRTAWRRRQRGMPLSVKAFRGKAPASYVNITNHMGELVSDDDSLSQDGELHIHQADIQAAVAMTGDGTHQGEIQILHATPEQISQLQQAHHIQILSGDQVIGQIQQGDLTLQDGVHVATVTTETGEVLQIQHNAVVADVQE</sequence>
<keyword evidence="5" id="KW-0156">Chromatin regulator</keyword>
<comment type="similarity">
    <text evidence="2">Belongs to the BANP/SMAR1 family.</text>
</comment>
<keyword evidence="14" id="KW-1185">Reference proteome</keyword>
<reference evidence="13 14" key="1">
    <citation type="submission" date="2018-04" db="EMBL/GenBank/DDBJ databases">
        <title>The genome of golden apple snail Pomacea canaliculata provides insight into stress tolerance and invasive adaptation.</title>
        <authorList>
            <person name="Liu C."/>
            <person name="Liu B."/>
            <person name="Ren Y."/>
            <person name="Zhang Y."/>
            <person name="Wang H."/>
            <person name="Li S."/>
            <person name="Jiang F."/>
            <person name="Yin L."/>
            <person name="Zhang G."/>
            <person name="Qian W."/>
            <person name="Fan W."/>
        </authorList>
    </citation>
    <scope>NUCLEOTIDE SEQUENCE [LARGE SCALE GENOMIC DNA]</scope>
    <source>
        <strain evidence="13">SZHN2017</strain>
        <tissue evidence="13">Muscle</tissue>
    </source>
</reference>
<dbReference type="SMART" id="SM01025">
    <property type="entry name" value="BEN"/>
    <property type="match status" value="1"/>
</dbReference>
<proteinExistence type="inferred from homology"/>
<evidence type="ECO:0000256" key="10">
    <source>
        <dbReference type="ARBA" id="ARBA00023242"/>
    </source>
</evidence>
<dbReference type="GO" id="GO:0003677">
    <property type="term" value="F:DNA binding"/>
    <property type="evidence" value="ECO:0007669"/>
    <property type="project" value="UniProtKB-KW"/>
</dbReference>
<dbReference type="FunFam" id="1.10.10.2590:FF:000001">
    <property type="entry name" value="protein BANP isoform X1"/>
    <property type="match status" value="1"/>
</dbReference>
<evidence type="ECO:0000256" key="9">
    <source>
        <dbReference type="ARBA" id="ARBA00023163"/>
    </source>
</evidence>
<keyword evidence="9" id="KW-0804">Transcription</keyword>
<dbReference type="InterPro" id="IPR018379">
    <property type="entry name" value="BEN_domain"/>
</dbReference>
<keyword evidence="11" id="KW-0131">Cell cycle</keyword>
<dbReference type="PANTHER" id="PTHR16243:SF2">
    <property type="entry name" value="PROTEIN BANP"/>
    <property type="match status" value="1"/>
</dbReference>
<dbReference type="STRING" id="400727.A0A2T7NI56"/>
<dbReference type="OMA" id="LHIHQGD"/>
<dbReference type="InterPro" id="IPR042343">
    <property type="entry name" value="BANP"/>
</dbReference>
<dbReference type="GO" id="GO:0006325">
    <property type="term" value="P:chromatin organization"/>
    <property type="evidence" value="ECO:0007669"/>
    <property type="project" value="UniProtKB-KW"/>
</dbReference>
<keyword evidence="6" id="KW-0805">Transcription regulation</keyword>
<gene>
    <name evidence="13" type="ORF">C0Q70_18997</name>
</gene>
<dbReference type="GO" id="GO:0005634">
    <property type="term" value="C:nucleus"/>
    <property type="evidence" value="ECO:0007669"/>
    <property type="project" value="UniProtKB-SubCell"/>
</dbReference>
<evidence type="ECO:0000256" key="1">
    <source>
        <dbReference type="ARBA" id="ARBA00004123"/>
    </source>
</evidence>
<keyword evidence="10" id="KW-0539">Nucleus</keyword>
<dbReference type="PROSITE" id="PS51457">
    <property type="entry name" value="BEN"/>
    <property type="match status" value="1"/>
</dbReference>
<evidence type="ECO:0000256" key="6">
    <source>
        <dbReference type="ARBA" id="ARBA00023015"/>
    </source>
</evidence>
<comment type="caution">
    <text evidence="13">The sequence shown here is derived from an EMBL/GenBank/DDBJ whole genome shotgun (WGS) entry which is preliminary data.</text>
</comment>
<evidence type="ECO:0000256" key="5">
    <source>
        <dbReference type="ARBA" id="ARBA00022853"/>
    </source>
</evidence>
<dbReference type="AlphaFoldDB" id="A0A2T7NI56"/>
<organism evidence="13 14">
    <name type="scientific">Pomacea canaliculata</name>
    <name type="common">Golden apple snail</name>
    <dbReference type="NCBI Taxonomy" id="400727"/>
    <lineage>
        <taxon>Eukaryota</taxon>
        <taxon>Metazoa</taxon>
        <taxon>Spiralia</taxon>
        <taxon>Lophotrochozoa</taxon>
        <taxon>Mollusca</taxon>
        <taxon>Gastropoda</taxon>
        <taxon>Caenogastropoda</taxon>
        <taxon>Architaenioglossa</taxon>
        <taxon>Ampullarioidea</taxon>
        <taxon>Ampullariidae</taxon>
        <taxon>Pomacea</taxon>
    </lineage>
</organism>
<dbReference type="OrthoDB" id="10052653at2759"/>
<protein>
    <recommendedName>
        <fullName evidence="3">Protein BANP</fullName>
    </recommendedName>
</protein>
<keyword evidence="8" id="KW-0238">DNA-binding</keyword>
<dbReference type="PANTHER" id="PTHR16243">
    <property type="entry name" value="BTG3-ASSOCIATED NUCLEAR PROTEIN BANP"/>
    <property type="match status" value="1"/>
</dbReference>
<name>A0A2T7NI56_POMCA</name>
<dbReference type="GO" id="GO:0042177">
    <property type="term" value="P:negative regulation of protein catabolic process"/>
    <property type="evidence" value="ECO:0007669"/>
    <property type="project" value="TreeGrafter"/>
</dbReference>
<evidence type="ECO:0000256" key="4">
    <source>
        <dbReference type="ARBA" id="ARBA00022491"/>
    </source>
</evidence>
<accession>A0A2T7NI56</accession>
<dbReference type="Gene3D" id="1.10.10.2590">
    <property type="entry name" value="BEN domain"/>
    <property type="match status" value="1"/>
</dbReference>
<evidence type="ECO:0000256" key="2">
    <source>
        <dbReference type="ARBA" id="ARBA00009735"/>
    </source>
</evidence>
<comment type="subcellular location">
    <subcellularLocation>
        <location evidence="1">Nucleus</location>
    </subcellularLocation>
</comment>